<dbReference type="InterPro" id="IPR001173">
    <property type="entry name" value="Glyco_trans_2-like"/>
</dbReference>
<dbReference type="PANTHER" id="PTHR22916">
    <property type="entry name" value="GLYCOSYLTRANSFERASE"/>
    <property type="match status" value="1"/>
</dbReference>
<dbReference type="RefSeq" id="WP_377767759.1">
    <property type="nucleotide sequence ID" value="NZ_JBHULB010000075.1"/>
</dbReference>
<dbReference type="Gene3D" id="3.90.550.10">
    <property type="entry name" value="Spore Coat Polysaccharide Biosynthesis Protein SpsA, Chain A"/>
    <property type="match status" value="1"/>
</dbReference>
<evidence type="ECO:0000256" key="1">
    <source>
        <dbReference type="ARBA" id="ARBA00022676"/>
    </source>
</evidence>
<dbReference type="CDD" id="cd00761">
    <property type="entry name" value="Glyco_tranf_GTA_type"/>
    <property type="match status" value="1"/>
</dbReference>
<sequence length="413" mass="47322">MSKAEISVIVPVYKIEKYLPQCIESLLNQSFDNFELVLVNDGSPDNCPKICDDYAKKDARVMVVHKKNGGLLSARKEGLDNSTGKYIAFVDGDDWVDKYYLDILYKLASVNKADLVVTGHFREFDGKIETIKPKTTGVFNEKEIKGDILPKAIFNGEFCEHGVSTYVWNKLFLKSKLSKVLYDVPNDIIMGEDAAITYAYLTITKRMVVSRIPLYYYRQRHDSIVKSIENPEIEYYRLGLLMNFLKTRLQSVLSSNNLNQQITYYLYSQILVRSGGFIYDGTETLIFNPFLGVRQGSKIVVYSSGSFGQHILSTNTKRKFFEITTWIDLDYHELEIGGNSVQPISQFDSKGFDYLIIATIHPSYYRAIKEELLQMGIEEYKIVKIDTDLNAIELVLQKLGFDEMFMFSKTSPN</sequence>
<gene>
    <name evidence="4" type="ORF">ACFSQJ_14910</name>
</gene>
<comment type="caution">
    <text evidence="4">The sequence shown here is derived from an EMBL/GenBank/DDBJ whole genome shotgun (WGS) entry which is preliminary data.</text>
</comment>
<dbReference type="Pfam" id="PF00535">
    <property type="entry name" value="Glycos_transf_2"/>
    <property type="match status" value="1"/>
</dbReference>
<evidence type="ECO:0000313" key="4">
    <source>
        <dbReference type="EMBL" id="MFD2588228.1"/>
    </source>
</evidence>
<keyword evidence="5" id="KW-1185">Reference proteome</keyword>
<proteinExistence type="predicted"/>
<dbReference type="Gene3D" id="3.40.50.720">
    <property type="entry name" value="NAD(P)-binding Rossmann-like Domain"/>
    <property type="match status" value="1"/>
</dbReference>
<organism evidence="4 5">
    <name type="scientific">Croceitalea marina</name>
    <dbReference type="NCBI Taxonomy" id="1775166"/>
    <lineage>
        <taxon>Bacteria</taxon>
        <taxon>Pseudomonadati</taxon>
        <taxon>Bacteroidota</taxon>
        <taxon>Flavobacteriia</taxon>
        <taxon>Flavobacteriales</taxon>
        <taxon>Flavobacteriaceae</taxon>
        <taxon>Croceitalea</taxon>
    </lineage>
</organism>
<accession>A0ABW5N0V8</accession>
<feature type="domain" description="Glycosyltransferase 2-like" evidence="3">
    <location>
        <begin position="7"/>
        <end position="140"/>
    </location>
</feature>
<evidence type="ECO:0000256" key="2">
    <source>
        <dbReference type="ARBA" id="ARBA00022679"/>
    </source>
</evidence>
<name>A0ABW5N0V8_9FLAO</name>
<protein>
    <submittedName>
        <fullName evidence="4">Glycosyltransferase family 2 protein</fullName>
    </submittedName>
</protein>
<dbReference type="SUPFAM" id="SSF53448">
    <property type="entry name" value="Nucleotide-diphospho-sugar transferases"/>
    <property type="match status" value="1"/>
</dbReference>
<dbReference type="InterPro" id="IPR029044">
    <property type="entry name" value="Nucleotide-diphossugar_trans"/>
</dbReference>
<dbReference type="PANTHER" id="PTHR22916:SF51">
    <property type="entry name" value="GLYCOSYLTRANSFERASE EPSH-RELATED"/>
    <property type="match status" value="1"/>
</dbReference>
<evidence type="ECO:0000259" key="3">
    <source>
        <dbReference type="Pfam" id="PF00535"/>
    </source>
</evidence>
<evidence type="ECO:0000313" key="5">
    <source>
        <dbReference type="Proteomes" id="UP001597526"/>
    </source>
</evidence>
<keyword evidence="1" id="KW-0328">Glycosyltransferase</keyword>
<dbReference type="EMBL" id="JBHULB010000075">
    <property type="protein sequence ID" value="MFD2588228.1"/>
    <property type="molecule type" value="Genomic_DNA"/>
</dbReference>
<keyword evidence="2" id="KW-0808">Transferase</keyword>
<reference evidence="5" key="1">
    <citation type="journal article" date="2019" name="Int. J. Syst. Evol. Microbiol.">
        <title>The Global Catalogue of Microorganisms (GCM) 10K type strain sequencing project: providing services to taxonomists for standard genome sequencing and annotation.</title>
        <authorList>
            <consortium name="The Broad Institute Genomics Platform"/>
            <consortium name="The Broad Institute Genome Sequencing Center for Infectious Disease"/>
            <person name="Wu L."/>
            <person name="Ma J."/>
        </authorList>
    </citation>
    <scope>NUCLEOTIDE SEQUENCE [LARGE SCALE GENOMIC DNA]</scope>
    <source>
        <strain evidence="5">KCTC 52368</strain>
    </source>
</reference>
<dbReference type="Proteomes" id="UP001597526">
    <property type="component" value="Unassembled WGS sequence"/>
</dbReference>